<evidence type="ECO:0000259" key="2">
    <source>
        <dbReference type="Pfam" id="PF08448"/>
    </source>
</evidence>
<evidence type="ECO:0000313" key="3">
    <source>
        <dbReference type="EMBL" id="GAP52625.1"/>
    </source>
</evidence>
<name>A0A0K8PXH8_STRAJ</name>
<dbReference type="Proteomes" id="UP000053859">
    <property type="component" value="Unassembled WGS sequence"/>
</dbReference>
<dbReference type="CDD" id="cd00130">
    <property type="entry name" value="PAS"/>
    <property type="match status" value="1"/>
</dbReference>
<gene>
    <name evidence="3" type="ORF">SAZU_7502</name>
</gene>
<dbReference type="InterPro" id="IPR000014">
    <property type="entry name" value="PAS"/>
</dbReference>
<dbReference type="GO" id="GO:0016301">
    <property type="term" value="F:kinase activity"/>
    <property type="evidence" value="ECO:0007669"/>
    <property type="project" value="UniProtKB-KW"/>
</dbReference>
<dbReference type="PATRIC" id="fig|146537.3.peg.7910"/>
<dbReference type="EMBL" id="DF968469">
    <property type="protein sequence ID" value="GAP52625.1"/>
    <property type="molecule type" value="Genomic_DNA"/>
</dbReference>
<keyword evidence="3" id="KW-0418">Kinase</keyword>
<dbReference type="Gene3D" id="3.30.450.20">
    <property type="entry name" value="PAS domain"/>
    <property type="match status" value="1"/>
</dbReference>
<proteinExistence type="predicted"/>
<accession>A0A0K8PXH8</accession>
<keyword evidence="3" id="KW-0808">Transferase</keyword>
<evidence type="ECO:0000313" key="4">
    <source>
        <dbReference type="Proteomes" id="UP000053859"/>
    </source>
</evidence>
<sequence>MIAFDPDGRITVVNDEARNLLRVGTVLGSRLDAVLPDGRLRRALDGTLTGTNLSVLTDDHCLVVNRMPVTLHGRELGAVVTVRDRTELIGLLRELDSVRGLTDACAPSSTSSPTVCTPWPGCWTSATTRPPSSTPSSRPAPTRRWPSPYANG</sequence>
<dbReference type="Pfam" id="PF08448">
    <property type="entry name" value="PAS_4"/>
    <property type="match status" value="1"/>
</dbReference>
<feature type="region of interest" description="Disordered" evidence="1">
    <location>
        <begin position="117"/>
        <end position="152"/>
    </location>
</feature>
<dbReference type="RefSeq" id="WP_236711932.1">
    <property type="nucleotide sequence ID" value="NZ_DF968469.1"/>
</dbReference>
<dbReference type="InterPro" id="IPR013656">
    <property type="entry name" value="PAS_4"/>
</dbReference>
<protein>
    <submittedName>
        <fullName evidence="3">Signal transduction histidine kinase regulating citrate/malate metabolism</fullName>
    </submittedName>
</protein>
<evidence type="ECO:0000256" key="1">
    <source>
        <dbReference type="SAM" id="MobiDB-lite"/>
    </source>
</evidence>
<dbReference type="AlphaFoldDB" id="A0A0K8PXH8"/>
<reference evidence="3" key="1">
    <citation type="journal article" date="2015" name="Genome Announc.">
        <title>Draft Genome Sequence of Thiostrepton-Producing Streptomyces azureus ATCC 14921.</title>
        <authorList>
            <person name="Sakihara K."/>
            <person name="Maeda J."/>
            <person name="Tashiro K."/>
            <person name="Fujino Y."/>
            <person name="Kuhara S."/>
            <person name="Ohshima T."/>
            <person name="Ogata S."/>
            <person name="Doi K."/>
        </authorList>
    </citation>
    <scope>NUCLEOTIDE SEQUENCE [LARGE SCALE GENOMIC DNA]</scope>
    <source>
        <strain evidence="3">ATCC14921</strain>
    </source>
</reference>
<keyword evidence="4" id="KW-1185">Reference proteome</keyword>
<organism evidence="3 4">
    <name type="scientific">Streptomyces azureus</name>
    <dbReference type="NCBI Taxonomy" id="146537"/>
    <lineage>
        <taxon>Bacteria</taxon>
        <taxon>Bacillati</taxon>
        <taxon>Actinomycetota</taxon>
        <taxon>Actinomycetes</taxon>
        <taxon>Kitasatosporales</taxon>
        <taxon>Streptomycetaceae</taxon>
        <taxon>Streptomyces</taxon>
    </lineage>
</organism>
<feature type="domain" description="PAS fold-4" evidence="2">
    <location>
        <begin position="2"/>
        <end position="88"/>
    </location>
</feature>